<proteinExistence type="predicted"/>
<evidence type="ECO:0000313" key="3">
    <source>
        <dbReference type="Proteomes" id="UP001158576"/>
    </source>
</evidence>
<dbReference type="Proteomes" id="UP001158576">
    <property type="component" value="Chromosome XSR"/>
</dbReference>
<keyword evidence="3" id="KW-1185">Reference proteome</keyword>
<gene>
    <name evidence="2" type="ORF">OKIOD_LOCUS7227</name>
</gene>
<organism evidence="2 3">
    <name type="scientific">Oikopleura dioica</name>
    <name type="common">Tunicate</name>
    <dbReference type="NCBI Taxonomy" id="34765"/>
    <lineage>
        <taxon>Eukaryota</taxon>
        <taxon>Metazoa</taxon>
        <taxon>Chordata</taxon>
        <taxon>Tunicata</taxon>
        <taxon>Appendicularia</taxon>
        <taxon>Copelata</taxon>
        <taxon>Oikopleuridae</taxon>
        <taxon>Oikopleura</taxon>
    </lineage>
</organism>
<protein>
    <submittedName>
        <fullName evidence="2">Oidioi.mRNA.OKI2018_I69.XSR.g15669.t1.cds</fullName>
    </submittedName>
</protein>
<name>A0ABN7SIQ5_OIKDI</name>
<evidence type="ECO:0000313" key="2">
    <source>
        <dbReference type="EMBL" id="CAG5098440.1"/>
    </source>
</evidence>
<reference evidence="2 3" key="1">
    <citation type="submission" date="2021-04" db="EMBL/GenBank/DDBJ databases">
        <authorList>
            <person name="Bliznina A."/>
        </authorList>
    </citation>
    <scope>NUCLEOTIDE SEQUENCE [LARGE SCALE GENOMIC DNA]</scope>
</reference>
<feature type="region of interest" description="Disordered" evidence="1">
    <location>
        <begin position="1"/>
        <end position="27"/>
    </location>
</feature>
<sequence>MSTTKTTTSLMPKTTSSSPIPPKLNKPDELGVLEEFEIVDEMTDLQPEKVKRFPDPYRGKRVQPVIEKNFGQNNIDAKDSSVIGFYNQGSKRDSFRGLSFRRYFTYETNNEKELIGSWLTKWEPKYNCYNQYLRPHFRH</sequence>
<feature type="compositionally biased region" description="Low complexity" evidence="1">
    <location>
        <begin position="1"/>
        <end position="18"/>
    </location>
</feature>
<dbReference type="EMBL" id="OU015569">
    <property type="protein sequence ID" value="CAG5098440.1"/>
    <property type="molecule type" value="Genomic_DNA"/>
</dbReference>
<evidence type="ECO:0000256" key="1">
    <source>
        <dbReference type="SAM" id="MobiDB-lite"/>
    </source>
</evidence>
<accession>A0ABN7SIQ5</accession>